<evidence type="ECO:0000313" key="1">
    <source>
        <dbReference type="EMBL" id="GBL79860.1"/>
    </source>
</evidence>
<sequence length="112" mass="12601">MPLKPEFPETMLGNSKMIASKRLDQLWTRLERDPIMKALYSEFLNEYESLHHMEEVKEDTYLDAGYYLPHHGILRPDNKAIKGSILVPPVGLGVGLGSVVNVRNPTQPGVAE</sequence>
<name>A0A4Y2AJE1_ARAVE</name>
<keyword evidence="2" id="KW-1185">Reference proteome</keyword>
<protein>
    <submittedName>
        <fullName evidence="1">Uncharacterized protein</fullName>
    </submittedName>
</protein>
<dbReference type="Proteomes" id="UP000499080">
    <property type="component" value="Unassembled WGS sequence"/>
</dbReference>
<dbReference type="AlphaFoldDB" id="A0A4Y2AJE1"/>
<reference evidence="1 2" key="1">
    <citation type="journal article" date="2019" name="Sci. Rep.">
        <title>Orb-weaving spider Araneus ventricosus genome elucidates the spidroin gene catalogue.</title>
        <authorList>
            <person name="Kono N."/>
            <person name="Nakamura H."/>
            <person name="Ohtoshi R."/>
            <person name="Moran D.A.P."/>
            <person name="Shinohara A."/>
            <person name="Yoshida Y."/>
            <person name="Fujiwara M."/>
            <person name="Mori M."/>
            <person name="Tomita M."/>
            <person name="Arakawa K."/>
        </authorList>
    </citation>
    <scope>NUCLEOTIDE SEQUENCE [LARGE SCALE GENOMIC DNA]</scope>
</reference>
<proteinExistence type="predicted"/>
<evidence type="ECO:0000313" key="2">
    <source>
        <dbReference type="Proteomes" id="UP000499080"/>
    </source>
</evidence>
<organism evidence="1 2">
    <name type="scientific">Araneus ventricosus</name>
    <name type="common">Orbweaver spider</name>
    <name type="synonym">Epeira ventricosa</name>
    <dbReference type="NCBI Taxonomy" id="182803"/>
    <lineage>
        <taxon>Eukaryota</taxon>
        <taxon>Metazoa</taxon>
        <taxon>Ecdysozoa</taxon>
        <taxon>Arthropoda</taxon>
        <taxon>Chelicerata</taxon>
        <taxon>Arachnida</taxon>
        <taxon>Araneae</taxon>
        <taxon>Araneomorphae</taxon>
        <taxon>Entelegynae</taxon>
        <taxon>Araneoidea</taxon>
        <taxon>Araneidae</taxon>
        <taxon>Araneus</taxon>
    </lineage>
</organism>
<dbReference type="OrthoDB" id="5876180at2759"/>
<gene>
    <name evidence="1" type="ORF">AVEN_28926_1</name>
</gene>
<accession>A0A4Y2AJE1</accession>
<comment type="caution">
    <text evidence="1">The sequence shown here is derived from an EMBL/GenBank/DDBJ whole genome shotgun (WGS) entry which is preliminary data.</text>
</comment>
<dbReference type="EMBL" id="BGPR01000020">
    <property type="protein sequence ID" value="GBL79860.1"/>
    <property type="molecule type" value="Genomic_DNA"/>
</dbReference>